<dbReference type="GO" id="GO:0004813">
    <property type="term" value="F:alanine-tRNA ligase activity"/>
    <property type="evidence" value="ECO:0007669"/>
    <property type="project" value="InterPro"/>
</dbReference>
<dbReference type="SUPFAM" id="SSF101353">
    <property type="entry name" value="Putative anticodon-binding domain of alanyl-tRNA synthetase (AlaRS)"/>
    <property type="match status" value="1"/>
</dbReference>
<dbReference type="GO" id="GO:0002161">
    <property type="term" value="F:aminoacyl-tRNA deacylase activity"/>
    <property type="evidence" value="ECO:0007669"/>
    <property type="project" value="TreeGrafter"/>
</dbReference>
<feature type="domain" description="Alanyl-tRNA synthetase class IIc N-terminal" evidence="1">
    <location>
        <begin position="2"/>
        <end position="50"/>
    </location>
</feature>
<comment type="caution">
    <text evidence="2">The sequence shown here is derived from an EMBL/GenBank/DDBJ whole genome shotgun (WGS) entry which is preliminary data.</text>
</comment>
<evidence type="ECO:0000313" key="2">
    <source>
        <dbReference type="EMBL" id="KAF8388627.1"/>
    </source>
</evidence>
<dbReference type="OrthoDB" id="1932861at2759"/>
<dbReference type="GO" id="GO:0009507">
    <property type="term" value="C:chloroplast"/>
    <property type="evidence" value="ECO:0007669"/>
    <property type="project" value="TreeGrafter"/>
</dbReference>
<dbReference type="GO" id="GO:0005739">
    <property type="term" value="C:mitochondrion"/>
    <property type="evidence" value="ECO:0007669"/>
    <property type="project" value="TreeGrafter"/>
</dbReference>
<reference evidence="2 3" key="1">
    <citation type="submission" date="2020-04" db="EMBL/GenBank/DDBJ databases">
        <title>Plant Genome Project.</title>
        <authorList>
            <person name="Zhang R.-G."/>
        </authorList>
    </citation>
    <scope>NUCLEOTIDE SEQUENCE [LARGE SCALE GENOMIC DNA]</scope>
    <source>
        <strain evidence="2">YNK0</strain>
        <tissue evidence="2">Leaf</tissue>
    </source>
</reference>
<accession>A0A834YME4</accession>
<organism evidence="2 3">
    <name type="scientific">Tetracentron sinense</name>
    <name type="common">Spur-leaf</name>
    <dbReference type="NCBI Taxonomy" id="13715"/>
    <lineage>
        <taxon>Eukaryota</taxon>
        <taxon>Viridiplantae</taxon>
        <taxon>Streptophyta</taxon>
        <taxon>Embryophyta</taxon>
        <taxon>Tracheophyta</taxon>
        <taxon>Spermatophyta</taxon>
        <taxon>Magnoliopsida</taxon>
        <taxon>Trochodendrales</taxon>
        <taxon>Trochodendraceae</taxon>
        <taxon>Tetracentron</taxon>
    </lineage>
</organism>
<gene>
    <name evidence="2" type="ORF">HHK36_027304</name>
</gene>
<protein>
    <recommendedName>
        <fullName evidence="1">Alanyl-tRNA synthetase class IIc N-terminal domain-containing protein</fullName>
    </recommendedName>
</protein>
<dbReference type="PANTHER" id="PTHR11777">
    <property type="entry name" value="ALANYL-TRNA SYNTHETASE"/>
    <property type="match status" value="1"/>
</dbReference>
<proteinExistence type="predicted"/>
<dbReference type="AlphaFoldDB" id="A0A834YME4"/>
<dbReference type="EMBL" id="JABCRI010000020">
    <property type="protein sequence ID" value="KAF8388627.1"/>
    <property type="molecule type" value="Genomic_DNA"/>
</dbReference>
<dbReference type="Pfam" id="PF01411">
    <property type="entry name" value="tRNA-synt_2c"/>
    <property type="match status" value="1"/>
</dbReference>
<dbReference type="GO" id="GO:0006419">
    <property type="term" value="P:alanyl-tRNA aminoacylation"/>
    <property type="evidence" value="ECO:0007669"/>
    <property type="project" value="InterPro"/>
</dbReference>
<evidence type="ECO:0000313" key="3">
    <source>
        <dbReference type="Proteomes" id="UP000655225"/>
    </source>
</evidence>
<evidence type="ECO:0000259" key="1">
    <source>
        <dbReference type="Pfam" id="PF01411"/>
    </source>
</evidence>
<dbReference type="InterPro" id="IPR018162">
    <property type="entry name" value="Ala-tRNA-ligase_IIc_anticod-bd"/>
</dbReference>
<dbReference type="InterPro" id="IPR050058">
    <property type="entry name" value="Ala-tRNA_ligase"/>
</dbReference>
<keyword evidence="3" id="KW-1185">Reference proteome</keyword>
<name>A0A834YME4_TETSI</name>
<dbReference type="GO" id="GO:0005524">
    <property type="term" value="F:ATP binding"/>
    <property type="evidence" value="ECO:0007669"/>
    <property type="project" value="InterPro"/>
</dbReference>
<dbReference type="InterPro" id="IPR018164">
    <property type="entry name" value="Ala-tRNA-synth_IIc_N"/>
</dbReference>
<dbReference type="Proteomes" id="UP000655225">
    <property type="component" value="Unassembled WGS sequence"/>
</dbReference>
<sequence length="68" mass="8046">MDVFVLWDTYGFPLDLTQLMAEERGLTVDVEGLNTAMDEAWKRSRNAQNKVLELYEFSFILFCNIHHY</sequence>
<dbReference type="PANTHER" id="PTHR11777:SF9">
    <property type="entry name" value="ALANINE--TRNA LIGASE, CYTOPLASMIC"/>
    <property type="match status" value="1"/>
</dbReference>